<feature type="signal peptide" evidence="1">
    <location>
        <begin position="1"/>
        <end position="22"/>
    </location>
</feature>
<reference evidence="2 9" key="4">
    <citation type="journal article" date="2020" name="Microbiome">
        <title>Single-cell genomics of uncultured bacteria reveals dietary fiber responders in the mouse gut microbiota.</title>
        <authorList>
            <person name="Chijiiwa R."/>
            <person name="Hosokawa M."/>
            <person name="Kogawa M."/>
            <person name="Nishikawa Y."/>
            <person name="Ide K."/>
            <person name="Sakanashi C."/>
            <person name="Takahashi K."/>
            <person name="Takeyama H."/>
        </authorList>
    </citation>
    <scope>NUCLEOTIDE SEQUENCE [LARGE SCALE GENOMIC DNA]</scope>
    <source>
        <strain evidence="2">IMSAGC_001</strain>
    </source>
</reference>
<feature type="chain" id="PRO_5044594586" evidence="1">
    <location>
        <begin position="23"/>
        <end position="150"/>
    </location>
</feature>
<comment type="caution">
    <text evidence="3">The sequence shown here is derived from an EMBL/GenBank/DDBJ whole genome shotgun (WGS) entry which is preliminary data.</text>
</comment>
<protein>
    <submittedName>
        <fullName evidence="3">Uncharacterized protein</fullName>
    </submittedName>
</protein>
<dbReference type="Proteomes" id="UP000305751">
    <property type="component" value="Unassembled WGS sequence"/>
</dbReference>
<evidence type="ECO:0000313" key="9">
    <source>
        <dbReference type="Proteomes" id="UP000491181"/>
    </source>
</evidence>
<evidence type="ECO:0000313" key="2">
    <source>
        <dbReference type="EMBL" id="GFH85013.1"/>
    </source>
</evidence>
<evidence type="ECO:0000313" key="6">
    <source>
        <dbReference type="Proteomes" id="UP000267159"/>
    </source>
</evidence>
<evidence type="ECO:0000313" key="5">
    <source>
        <dbReference type="EMBL" id="TGY08400.1"/>
    </source>
</evidence>
<accession>A0A3L8AHD9</accession>
<dbReference type="Proteomes" id="UP000491181">
    <property type="component" value="Unassembled WGS sequence"/>
</dbReference>
<dbReference type="Proteomes" id="UP000267159">
    <property type="component" value="Unassembled WGS sequence"/>
</dbReference>
<dbReference type="Proteomes" id="UP000298073">
    <property type="component" value="Unassembled WGS sequence"/>
</dbReference>
<evidence type="ECO:0000313" key="8">
    <source>
        <dbReference type="Proteomes" id="UP000305751"/>
    </source>
</evidence>
<gene>
    <name evidence="3" type="ORF">D7Y07_01495</name>
    <name evidence="4" type="ORF">E4T97_04760</name>
    <name evidence="5" type="ORF">E5356_01150</name>
    <name evidence="2" type="ORF">IMSAGC001_00409</name>
</gene>
<reference evidence="5 8" key="3">
    <citation type="submission" date="2019-04" db="EMBL/GenBank/DDBJ databases">
        <title>Microbes associate with the intestines of laboratory mice.</title>
        <authorList>
            <person name="Navarre W."/>
            <person name="Wong E."/>
            <person name="Huang K."/>
            <person name="Tropini C."/>
            <person name="Ng K."/>
            <person name="Yu B."/>
        </authorList>
    </citation>
    <scope>NUCLEOTIDE SEQUENCE [LARGE SCALE GENOMIC DNA]</scope>
    <source>
        <strain evidence="5 8">NM70_E10</strain>
    </source>
</reference>
<dbReference type="EMBL" id="SPPV01000006">
    <property type="protein sequence ID" value="TFU51569.1"/>
    <property type="molecule type" value="Genomic_DNA"/>
</dbReference>
<dbReference type="Pfam" id="PF19603">
    <property type="entry name" value="DUF6108"/>
    <property type="match status" value="1"/>
</dbReference>
<dbReference type="EMBL" id="RAZM01000002">
    <property type="protein sequence ID" value="RLT81730.1"/>
    <property type="molecule type" value="Genomic_DNA"/>
</dbReference>
<dbReference type="EMBL" id="SRZA01000002">
    <property type="protein sequence ID" value="TGY08400.1"/>
    <property type="molecule type" value="Genomic_DNA"/>
</dbReference>
<dbReference type="EMBL" id="BLLS01000004">
    <property type="protein sequence ID" value="GFH85013.1"/>
    <property type="molecule type" value="Genomic_DNA"/>
</dbReference>
<keyword evidence="8" id="KW-1185">Reference proteome</keyword>
<evidence type="ECO:0000256" key="1">
    <source>
        <dbReference type="SAM" id="SignalP"/>
    </source>
</evidence>
<reference evidence="4 7" key="2">
    <citation type="submission" date="2019-03" db="EMBL/GenBank/DDBJ databases">
        <title>Diversity of the mouse oral microbiome.</title>
        <authorList>
            <person name="Joseph S."/>
            <person name="Aduse-Opoku J."/>
            <person name="Curtis M."/>
            <person name="Wade W."/>
            <person name="Hashim A."/>
        </authorList>
    </citation>
    <scope>NUCLEOTIDE SEQUENCE [LARGE SCALE GENOMIC DNA]</scope>
    <source>
        <strain evidence="4 7">P2318</strain>
    </source>
</reference>
<sequence length="150" mass="17036">MMNNPIRTTVLFVLLLTFTARATAQQGLQIAAVFQKYGKQKGVTMVELSKEVLDAYRMNLYKSLIFKDAEEAMPTILRSLETDKKKAKKVKEVVSSGQIRSGYYQLPQLKEDVNRFILFKTGKKGAATLIYIEGELDADDLVTMLFMKKE</sequence>
<organism evidence="3 6">
    <name type="scientific">Bacteroides acidifaciens</name>
    <dbReference type="NCBI Taxonomy" id="85831"/>
    <lineage>
        <taxon>Bacteria</taxon>
        <taxon>Pseudomonadati</taxon>
        <taxon>Bacteroidota</taxon>
        <taxon>Bacteroidia</taxon>
        <taxon>Bacteroidales</taxon>
        <taxon>Bacteroidaceae</taxon>
        <taxon>Bacteroides</taxon>
    </lineage>
</organism>
<name>A0A3L8AHD9_9BACE</name>
<dbReference type="STRING" id="1235814.GCA_000613385_03873"/>
<keyword evidence="1" id="KW-0732">Signal</keyword>
<proteinExistence type="predicted"/>
<reference evidence="3 6" key="1">
    <citation type="submission" date="2018-09" db="EMBL/GenBank/DDBJ databases">
        <title>Murine metabolic-syndrome-specific gut microbial biobank.</title>
        <authorList>
            <person name="Liu C."/>
        </authorList>
    </citation>
    <scope>NUCLEOTIDE SEQUENCE [LARGE SCALE GENOMIC DNA]</scope>
    <source>
        <strain evidence="3 6">0.1X-D8-26</strain>
    </source>
</reference>
<evidence type="ECO:0000313" key="7">
    <source>
        <dbReference type="Proteomes" id="UP000298073"/>
    </source>
</evidence>
<dbReference type="AlphaFoldDB" id="A0A3L8AHD9"/>
<evidence type="ECO:0000313" key="4">
    <source>
        <dbReference type="EMBL" id="TFU51569.1"/>
    </source>
</evidence>
<dbReference type="InterPro" id="IPR046090">
    <property type="entry name" value="DUF6108"/>
</dbReference>
<evidence type="ECO:0000313" key="3">
    <source>
        <dbReference type="EMBL" id="RLT81730.1"/>
    </source>
</evidence>